<feature type="compositionally biased region" description="Basic and acidic residues" evidence="2">
    <location>
        <begin position="323"/>
        <end position="339"/>
    </location>
</feature>
<evidence type="ECO:0000256" key="2">
    <source>
        <dbReference type="SAM" id="MobiDB-lite"/>
    </source>
</evidence>
<evidence type="ECO:0000313" key="4">
    <source>
        <dbReference type="EMBL" id="PGG98470.1"/>
    </source>
</evidence>
<organism evidence="4 5">
    <name type="scientific">Polytolypa hystricis (strain UAMH7299)</name>
    <dbReference type="NCBI Taxonomy" id="1447883"/>
    <lineage>
        <taxon>Eukaryota</taxon>
        <taxon>Fungi</taxon>
        <taxon>Dikarya</taxon>
        <taxon>Ascomycota</taxon>
        <taxon>Pezizomycotina</taxon>
        <taxon>Eurotiomycetes</taxon>
        <taxon>Eurotiomycetidae</taxon>
        <taxon>Onygenales</taxon>
        <taxon>Onygenales incertae sedis</taxon>
        <taxon>Polytolypa</taxon>
    </lineage>
</organism>
<feature type="compositionally biased region" description="Low complexity" evidence="2">
    <location>
        <begin position="357"/>
        <end position="373"/>
    </location>
</feature>
<dbReference type="AlphaFoldDB" id="A0A2B7WPP2"/>
<dbReference type="EMBL" id="PDNA01000294">
    <property type="protein sequence ID" value="PGG98470.1"/>
    <property type="molecule type" value="Genomic_DNA"/>
</dbReference>
<keyword evidence="1" id="KW-0479">Metal-binding</keyword>
<dbReference type="PROSITE" id="PS50157">
    <property type="entry name" value="ZINC_FINGER_C2H2_2"/>
    <property type="match status" value="1"/>
</dbReference>
<keyword evidence="5" id="KW-1185">Reference proteome</keyword>
<feature type="region of interest" description="Disordered" evidence="2">
    <location>
        <begin position="435"/>
        <end position="457"/>
    </location>
</feature>
<gene>
    <name evidence="4" type="ORF">AJ80_09531</name>
</gene>
<feature type="region of interest" description="Disordered" evidence="2">
    <location>
        <begin position="323"/>
        <end position="397"/>
    </location>
</feature>
<dbReference type="Pfam" id="PF13909">
    <property type="entry name" value="zf-H2C2_5"/>
    <property type="match status" value="1"/>
</dbReference>
<feature type="compositionally biased region" description="Polar residues" evidence="2">
    <location>
        <begin position="381"/>
        <end position="397"/>
    </location>
</feature>
<dbReference type="InterPro" id="IPR013087">
    <property type="entry name" value="Znf_C2H2_type"/>
</dbReference>
<evidence type="ECO:0000256" key="1">
    <source>
        <dbReference type="PROSITE-ProRule" id="PRU00042"/>
    </source>
</evidence>
<protein>
    <recommendedName>
        <fullName evidence="3">C2H2-type domain-containing protein</fullName>
    </recommendedName>
</protein>
<sequence>MDPYFGADSDGTGTMDPRVFDLPPQSFEVHSFRTVSPASRHLDFPSASTQESYGELNHYPPPYDPTLIATQARYSPSLGFKSDQQLKDPLGGPDWDQSDLLSPVPFPAFATNPASPNNILNQNKFSSAQPTLVPDSIPSLAETDLGLANRVETNGYASALCWVVVEHGHSPDTQCIQGLVLLTGLPPDAFLQWFSCYYENPGRLERSPRPPAADPALTTELTTTYAQSSRSCGKQKKKTSGPSKRFPCPDCSYSTNKKDDLKRHMEVDNPSKAYFCPAECGTQPYGRPDKLNEHTLKKHNKKFSPDQIGRYCQLLDQKPPVHSLKEGVESFGRREERTTDGQSILKSSTSQRSQLVRTQSSPPQTSRPRSSRTGARPANARLQTTPAIHNNSTLLHSPSTFTGPYAMTKYLHSNDGYGLVNGNTGIGQERSHQSLIDNVNQAVPPQRKPRKRRNDQC</sequence>
<dbReference type="OrthoDB" id="9992527at2759"/>
<dbReference type="Gene3D" id="3.30.160.60">
    <property type="entry name" value="Classic Zinc Finger"/>
    <property type="match status" value="1"/>
</dbReference>
<feature type="domain" description="C2H2-type" evidence="3">
    <location>
        <begin position="246"/>
        <end position="273"/>
    </location>
</feature>
<dbReference type="Proteomes" id="UP000224634">
    <property type="component" value="Unassembled WGS sequence"/>
</dbReference>
<dbReference type="GO" id="GO:0008270">
    <property type="term" value="F:zinc ion binding"/>
    <property type="evidence" value="ECO:0007669"/>
    <property type="project" value="UniProtKB-KW"/>
</dbReference>
<keyword evidence="1" id="KW-0863">Zinc-finger</keyword>
<keyword evidence="1" id="KW-0862">Zinc</keyword>
<evidence type="ECO:0000313" key="5">
    <source>
        <dbReference type="Proteomes" id="UP000224634"/>
    </source>
</evidence>
<feature type="compositionally biased region" description="Polar residues" evidence="2">
    <location>
        <begin position="340"/>
        <end position="356"/>
    </location>
</feature>
<reference evidence="4 5" key="1">
    <citation type="submission" date="2017-10" db="EMBL/GenBank/DDBJ databases">
        <title>Comparative genomics in systemic dimorphic fungi from Ajellomycetaceae.</title>
        <authorList>
            <person name="Munoz J.F."/>
            <person name="Mcewen J.G."/>
            <person name="Clay O.K."/>
            <person name="Cuomo C.A."/>
        </authorList>
    </citation>
    <scope>NUCLEOTIDE SEQUENCE [LARGE SCALE GENOMIC DNA]</scope>
    <source>
        <strain evidence="4 5">UAMH7299</strain>
    </source>
</reference>
<proteinExistence type="predicted"/>
<evidence type="ECO:0000259" key="3">
    <source>
        <dbReference type="PROSITE" id="PS50157"/>
    </source>
</evidence>
<accession>A0A2B7WPP2</accession>
<name>A0A2B7WPP2_POLH7</name>
<feature type="region of interest" description="Disordered" evidence="2">
    <location>
        <begin position="227"/>
        <end position="247"/>
    </location>
</feature>
<comment type="caution">
    <text evidence="4">The sequence shown here is derived from an EMBL/GenBank/DDBJ whole genome shotgun (WGS) entry which is preliminary data.</text>
</comment>
<feature type="compositionally biased region" description="Basic residues" evidence="2">
    <location>
        <begin position="447"/>
        <end position="457"/>
    </location>
</feature>